<feature type="transmembrane region" description="Helical" evidence="6">
    <location>
        <begin position="429"/>
        <end position="448"/>
    </location>
</feature>
<feature type="transmembrane region" description="Helical" evidence="6">
    <location>
        <begin position="454"/>
        <end position="474"/>
    </location>
</feature>
<evidence type="ECO:0000256" key="1">
    <source>
        <dbReference type="ARBA" id="ARBA00004651"/>
    </source>
</evidence>
<comment type="subcellular location">
    <subcellularLocation>
        <location evidence="1">Cell membrane</location>
        <topology evidence="1">Multi-pass membrane protein</topology>
    </subcellularLocation>
</comment>
<dbReference type="AlphaFoldDB" id="A0A5B3GTE1"/>
<keyword evidence="4 6" id="KW-1133">Transmembrane helix</keyword>
<feature type="transmembrane region" description="Helical" evidence="6">
    <location>
        <begin position="364"/>
        <end position="382"/>
    </location>
</feature>
<dbReference type="EMBL" id="VVXJ01000006">
    <property type="protein sequence ID" value="KAA2376904.1"/>
    <property type="molecule type" value="Genomic_DNA"/>
</dbReference>
<dbReference type="Proteomes" id="UP000322658">
    <property type="component" value="Unassembled WGS sequence"/>
</dbReference>
<feature type="transmembrane region" description="Helical" evidence="6">
    <location>
        <begin position="12"/>
        <end position="37"/>
    </location>
</feature>
<proteinExistence type="predicted"/>
<accession>A0A5B3GTE1</accession>
<dbReference type="GO" id="GO:0005886">
    <property type="term" value="C:plasma membrane"/>
    <property type="evidence" value="ECO:0007669"/>
    <property type="project" value="UniProtKB-SubCell"/>
</dbReference>
<evidence type="ECO:0000256" key="2">
    <source>
        <dbReference type="ARBA" id="ARBA00022475"/>
    </source>
</evidence>
<evidence type="ECO:0000313" key="7">
    <source>
        <dbReference type="EMBL" id="KAA2376904.1"/>
    </source>
</evidence>
<dbReference type="Pfam" id="PF13440">
    <property type="entry name" value="Polysacc_synt_3"/>
    <property type="match status" value="1"/>
</dbReference>
<dbReference type="PANTHER" id="PTHR30250">
    <property type="entry name" value="PST FAMILY PREDICTED COLANIC ACID TRANSPORTER"/>
    <property type="match status" value="1"/>
</dbReference>
<feature type="transmembrane region" description="Helical" evidence="6">
    <location>
        <begin position="388"/>
        <end position="408"/>
    </location>
</feature>
<feature type="transmembrane region" description="Helical" evidence="6">
    <location>
        <begin position="262"/>
        <end position="282"/>
    </location>
</feature>
<gene>
    <name evidence="7" type="ORF">F2Y07_03690</name>
</gene>
<evidence type="ECO:0000256" key="5">
    <source>
        <dbReference type="ARBA" id="ARBA00023136"/>
    </source>
</evidence>
<dbReference type="PANTHER" id="PTHR30250:SF11">
    <property type="entry name" value="O-ANTIGEN TRANSPORTER-RELATED"/>
    <property type="match status" value="1"/>
</dbReference>
<feature type="transmembrane region" description="Helical" evidence="6">
    <location>
        <begin position="217"/>
        <end position="242"/>
    </location>
</feature>
<organism evidence="7 8">
    <name type="scientific">Alistipes shahii</name>
    <dbReference type="NCBI Taxonomy" id="328814"/>
    <lineage>
        <taxon>Bacteria</taxon>
        <taxon>Pseudomonadati</taxon>
        <taxon>Bacteroidota</taxon>
        <taxon>Bacteroidia</taxon>
        <taxon>Bacteroidales</taxon>
        <taxon>Rikenellaceae</taxon>
        <taxon>Alistipes</taxon>
    </lineage>
</organism>
<protein>
    <submittedName>
        <fullName evidence="7">Oligosaccharide flippase family protein</fullName>
    </submittedName>
</protein>
<dbReference type="RefSeq" id="WP_118406196.1">
    <property type="nucleotide sequence ID" value="NZ_CAXSTY010000001.1"/>
</dbReference>
<comment type="caution">
    <text evidence="7">The sequence shown here is derived from an EMBL/GenBank/DDBJ whole genome shotgun (WGS) entry which is preliminary data.</text>
</comment>
<evidence type="ECO:0000256" key="3">
    <source>
        <dbReference type="ARBA" id="ARBA00022692"/>
    </source>
</evidence>
<sequence>MSLGQTSNSKQAAWVAIGSFFSFIVSIISSMILSRFFDKGDYGTYKQVMYVYSTLLAVFTLGLPKAYAYFLPKYATNYSRDIISKVTKIFFILGAAFSLFLLCCAGPIASVMNNPDLRSALIVFSPTPFLLLPTMGLDAIYASFRKTKYLAYYTIATRILTIICIVFPVVIFSGNYICAIIGFDIASLITFFLALYLKSWPVKDVEHQKSSLTYKEIFKFALPLLYASLWGVIISSATQLFISRYFGNETFAEFSNGFMELPLVGMILGSISAVLLPVFSGMDKGNGMSNETLVVWNSALLKSAKLIFPMLIFSVFFAEPIMTCMYGDIYAQSSIYFVIKNLSGLFYIIPFYPIILAIGKTNSYANAHMIAAFMIVIAEYVVCKTFDSAVYVAITSELCNLVKIWLLLRVIANYAHMKITELLPPKPMTILIMISALASLPPFLLLDFLNMNKFIVLFVCLGFFLVDYYVLCWICKVTYRDIAGGFLKNKSRLNAVVKILP</sequence>
<feature type="transmembrane region" description="Helical" evidence="6">
    <location>
        <begin position="89"/>
        <end position="109"/>
    </location>
</feature>
<keyword evidence="2" id="KW-1003">Cell membrane</keyword>
<evidence type="ECO:0000256" key="4">
    <source>
        <dbReference type="ARBA" id="ARBA00022989"/>
    </source>
</evidence>
<evidence type="ECO:0000313" key="8">
    <source>
        <dbReference type="Proteomes" id="UP000322658"/>
    </source>
</evidence>
<feature type="transmembrane region" description="Helical" evidence="6">
    <location>
        <begin position="329"/>
        <end position="352"/>
    </location>
</feature>
<dbReference type="InterPro" id="IPR050833">
    <property type="entry name" value="Poly_Biosynth_Transport"/>
</dbReference>
<reference evidence="7 8" key="1">
    <citation type="journal article" date="2019" name="Nat. Med.">
        <title>A library of human gut bacterial isolates paired with longitudinal multiomics data enables mechanistic microbiome research.</title>
        <authorList>
            <person name="Poyet M."/>
            <person name="Groussin M."/>
            <person name="Gibbons S.M."/>
            <person name="Avila-Pacheco J."/>
            <person name="Jiang X."/>
            <person name="Kearney S.M."/>
            <person name="Perrotta A.R."/>
            <person name="Berdy B."/>
            <person name="Zhao S."/>
            <person name="Lieberman T.D."/>
            <person name="Swanson P.K."/>
            <person name="Smith M."/>
            <person name="Roesemann S."/>
            <person name="Alexander J.E."/>
            <person name="Rich S.A."/>
            <person name="Livny J."/>
            <person name="Vlamakis H."/>
            <person name="Clish C."/>
            <person name="Bullock K."/>
            <person name="Deik A."/>
            <person name="Scott J."/>
            <person name="Pierce K.A."/>
            <person name="Xavier R.J."/>
            <person name="Alm E.J."/>
        </authorList>
    </citation>
    <scope>NUCLEOTIDE SEQUENCE [LARGE SCALE GENOMIC DNA]</scope>
    <source>
        <strain evidence="7 8">BIOML-A1</strain>
    </source>
</reference>
<feature type="transmembrane region" description="Helical" evidence="6">
    <location>
        <begin position="176"/>
        <end position="197"/>
    </location>
</feature>
<feature type="transmembrane region" description="Helical" evidence="6">
    <location>
        <begin position="121"/>
        <end position="142"/>
    </location>
</feature>
<evidence type="ECO:0000256" key="6">
    <source>
        <dbReference type="SAM" id="Phobius"/>
    </source>
</evidence>
<feature type="transmembrane region" description="Helical" evidence="6">
    <location>
        <begin position="294"/>
        <end position="317"/>
    </location>
</feature>
<name>A0A5B3GTE1_9BACT</name>
<feature type="transmembrane region" description="Helical" evidence="6">
    <location>
        <begin position="149"/>
        <end position="170"/>
    </location>
</feature>
<keyword evidence="5 6" id="KW-0472">Membrane</keyword>
<feature type="transmembrane region" description="Helical" evidence="6">
    <location>
        <begin position="49"/>
        <end position="68"/>
    </location>
</feature>
<keyword evidence="3 6" id="KW-0812">Transmembrane</keyword>